<comment type="subcellular location">
    <subcellularLocation>
        <location evidence="8">Cytoplasm</location>
    </subcellularLocation>
</comment>
<evidence type="ECO:0000256" key="2">
    <source>
        <dbReference type="ARBA" id="ARBA00022598"/>
    </source>
</evidence>
<dbReference type="HAMAP" id="MF_00140_B">
    <property type="entry name" value="Trp_tRNA_synth_B"/>
    <property type="match status" value="1"/>
</dbReference>
<reference evidence="11" key="1">
    <citation type="submission" date="2017-09" db="EMBL/GenBank/DDBJ databases">
        <title>Depth-based differentiation of microbial function through sediment-hosted aquifers and enrichment of novel symbionts in the deep terrestrial subsurface.</title>
        <authorList>
            <person name="Probst A.J."/>
            <person name="Ladd B."/>
            <person name="Jarett J.K."/>
            <person name="Geller-Mcgrath D.E."/>
            <person name="Sieber C.M.K."/>
            <person name="Emerson J.B."/>
            <person name="Anantharaman K."/>
            <person name="Thomas B.C."/>
            <person name="Malmstrom R."/>
            <person name="Stieglmeier M."/>
            <person name="Klingl A."/>
            <person name="Woyke T."/>
            <person name="Ryan C.M."/>
            <person name="Banfield J.F."/>
        </authorList>
    </citation>
    <scope>NUCLEOTIDE SEQUENCE [LARGE SCALE GENOMIC DNA]</scope>
</reference>
<sequence length="331" mass="37811">MRVFSGIRPTGELHIGNYLGAIRQWIELQEKAECIFCIVDLHAITTPYKAEKLQKNITELAIAYLASGLDPEKCIFFVQSQVKEHAELSWLLGTITPLGELQRMTQFKEKAKKHPEYVNAGLLNYPLLMAADILLYQTDLVPVGRDQQQHVELTREIARRFNKKFGTPPAHHPVFKEPKVLLPKTGEKIMSLQNPKKKMSKTDDPQGCIELFDEPEIIQKKIMAAVTDPGKTIIYDSEKKPGISNLLTIFSLFSGKSIRELEKKFKGGGYEKFKKSLTELLINSLEPLRRKRKELLSREVYVKEILEQGRKRAQIIAQSTLQEVKKKMGLI</sequence>
<dbReference type="GO" id="GO:0004830">
    <property type="term" value="F:tryptophan-tRNA ligase activity"/>
    <property type="evidence" value="ECO:0007669"/>
    <property type="project" value="UniProtKB-UniRule"/>
</dbReference>
<dbReference type="Pfam" id="PF00579">
    <property type="entry name" value="tRNA-synt_1b"/>
    <property type="match status" value="1"/>
</dbReference>
<evidence type="ECO:0000256" key="6">
    <source>
        <dbReference type="ARBA" id="ARBA00023146"/>
    </source>
</evidence>
<feature type="binding site" evidence="8">
    <location>
        <begin position="16"/>
        <end position="17"/>
    </location>
    <ligand>
        <name>ATP</name>
        <dbReference type="ChEBI" id="CHEBI:30616"/>
    </ligand>
</feature>
<comment type="caution">
    <text evidence="8">Lacks conserved residue(s) required for the propagation of feature annotation.</text>
</comment>
<keyword evidence="8" id="KW-0963">Cytoplasm</keyword>
<dbReference type="SUPFAM" id="SSF52374">
    <property type="entry name" value="Nucleotidylyl transferase"/>
    <property type="match status" value="1"/>
</dbReference>
<dbReference type="FunFam" id="1.10.240.10:FF:000002">
    <property type="entry name" value="Tryptophan--tRNA ligase"/>
    <property type="match status" value="1"/>
</dbReference>
<dbReference type="PANTHER" id="PTHR43766:SF1">
    <property type="entry name" value="TRYPTOPHAN--TRNA LIGASE, MITOCHONDRIAL"/>
    <property type="match status" value="1"/>
</dbReference>
<keyword evidence="5 8" id="KW-0648">Protein biosynthesis</keyword>
<feature type="binding site" evidence="8">
    <location>
        <position position="132"/>
    </location>
    <ligand>
        <name>L-tryptophan</name>
        <dbReference type="ChEBI" id="CHEBI:57912"/>
    </ligand>
</feature>
<dbReference type="EMBL" id="PETJ01000026">
    <property type="protein sequence ID" value="PIV65161.1"/>
    <property type="molecule type" value="Genomic_DNA"/>
</dbReference>
<comment type="caution">
    <text evidence="10">The sequence shown here is derived from an EMBL/GenBank/DDBJ whole genome shotgun (WGS) entry which is preliminary data.</text>
</comment>
<evidence type="ECO:0000256" key="7">
    <source>
        <dbReference type="ARBA" id="ARBA00049929"/>
    </source>
</evidence>
<name>A0A2M7EBV5_9BACT</name>
<evidence type="ECO:0000313" key="10">
    <source>
        <dbReference type="EMBL" id="PIV65161.1"/>
    </source>
</evidence>
<dbReference type="InterPro" id="IPR002305">
    <property type="entry name" value="aa-tRNA-synth_Ic"/>
</dbReference>
<dbReference type="PROSITE" id="PS00178">
    <property type="entry name" value="AA_TRNA_LIGASE_I"/>
    <property type="match status" value="1"/>
</dbReference>
<dbReference type="InterPro" id="IPR001412">
    <property type="entry name" value="aa-tRNA-synth_I_CS"/>
</dbReference>
<accession>A0A2M7EBV5</accession>
<dbReference type="PANTHER" id="PTHR43766">
    <property type="entry name" value="TRYPTOPHAN--TRNA LIGASE, MITOCHONDRIAL"/>
    <property type="match status" value="1"/>
</dbReference>
<gene>
    <name evidence="8 10" type="primary">trpS</name>
    <name evidence="10" type="ORF">COS09_01050</name>
</gene>
<proteinExistence type="inferred from homology"/>
<evidence type="ECO:0000256" key="1">
    <source>
        <dbReference type="ARBA" id="ARBA00005594"/>
    </source>
</evidence>
<dbReference type="GO" id="GO:0006436">
    <property type="term" value="P:tryptophanyl-tRNA aminoacylation"/>
    <property type="evidence" value="ECO:0007669"/>
    <property type="project" value="UniProtKB-UniRule"/>
</dbReference>
<keyword evidence="3 8" id="KW-0547">Nucleotide-binding</keyword>
<evidence type="ECO:0000256" key="9">
    <source>
        <dbReference type="RuleBase" id="RU363036"/>
    </source>
</evidence>
<dbReference type="InterPro" id="IPR014729">
    <property type="entry name" value="Rossmann-like_a/b/a_fold"/>
</dbReference>
<keyword evidence="4 8" id="KW-0067">ATP-binding</keyword>
<feature type="binding site" evidence="8">
    <location>
        <begin position="144"/>
        <end position="146"/>
    </location>
    <ligand>
        <name>ATP</name>
        <dbReference type="ChEBI" id="CHEBI:30616"/>
    </ligand>
</feature>
<organism evidence="10 11">
    <name type="scientific">Candidatus Nealsonbacteria bacterium CG01_land_8_20_14_3_00_12</name>
    <dbReference type="NCBI Taxonomy" id="1974697"/>
    <lineage>
        <taxon>Bacteria</taxon>
        <taxon>Candidatus Nealsoniibacteriota</taxon>
    </lineage>
</organism>
<evidence type="ECO:0000256" key="5">
    <source>
        <dbReference type="ARBA" id="ARBA00022917"/>
    </source>
</evidence>
<evidence type="ECO:0000313" key="11">
    <source>
        <dbReference type="Proteomes" id="UP000230766"/>
    </source>
</evidence>
<dbReference type="AlphaFoldDB" id="A0A2M7EBV5"/>
<dbReference type="GO" id="GO:0005829">
    <property type="term" value="C:cytosol"/>
    <property type="evidence" value="ECO:0007669"/>
    <property type="project" value="TreeGrafter"/>
</dbReference>
<dbReference type="Gene3D" id="1.10.240.10">
    <property type="entry name" value="Tyrosyl-Transfer RNA Synthetase"/>
    <property type="match status" value="1"/>
</dbReference>
<keyword evidence="6 8" id="KW-0030">Aminoacyl-tRNA synthetase</keyword>
<dbReference type="PRINTS" id="PR01039">
    <property type="entry name" value="TRNASYNTHTRP"/>
</dbReference>
<dbReference type="InterPro" id="IPR024109">
    <property type="entry name" value="Trp-tRNA-ligase_bac-type"/>
</dbReference>
<comment type="function">
    <text evidence="8">Catalyzes the attachment of tryptophan to tRNA(Trp).</text>
</comment>
<feature type="binding site" evidence="8">
    <location>
        <begin position="8"/>
        <end position="10"/>
    </location>
    <ligand>
        <name>ATP</name>
        <dbReference type="ChEBI" id="CHEBI:30616"/>
    </ligand>
</feature>
<comment type="similarity">
    <text evidence="1 8 9">Belongs to the class-I aminoacyl-tRNA synthetase family.</text>
</comment>
<feature type="binding site" evidence="8">
    <location>
        <position position="189"/>
    </location>
    <ligand>
        <name>ATP</name>
        <dbReference type="ChEBI" id="CHEBI:30616"/>
    </ligand>
</feature>
<comment type="catalytic activity">
    <reaction evidence="7 8">
        <text>tRNA(Trp) + L-tryptophan + ATP = L-tryptophyl-tRNA(Trp) + AMP + diphosphate + H(+)</text>
        <dbReference type="Rhea" id="RHEA:24080"/>
        <dbReference type="Rhea" id="RHEA-COMP:9671"/>
        <dbReference type="Rhea" id="RHEA-COMP:9705"/>
        <dbReference type="ChEBI" id="CHEBI:15378"/>
        <dbReference type="ChEBI" id="CHEBI:30616"/>
        <dbReference type="ChEBI" id="CHEBI:33019"/>
        <dbReference type="ChEBI" id="CHEBI:57912"/>
        <dbReference type="ChEBI" id="CHEBI:78442"/>
        <dbReference type="ChEBI" id="CHEBI:78535"/>
        <dbReference type="ChEBI" id="CHEBI:456215"/>
        <dbReference type="EC" id="6.1.1.2"/>
    </reaction>
</comment>
<dbReference type="Proteomes" id="UP000230766">
    <property type="component" value="Unassembled WGS sequence"/>
</dbReference>
<dbReference type="GO" id="GO:0005524">
    <property type="term" value="F:ATP binding"/>
    <property type="evidence" value="ECO:0007669"/>
    <property type="project" value="UniProtKB-UniRule"/>
</dbReference>
<dbReference type="NCBIfam" id="TIGR00233">
    <property type="entry name" value="trpS"/>
    <property type="match status" value="1"/>
</dbReference>
<dbReference type="CDD" id="cd00806">
    <property type="entry name" value="TrpRS_core"/>
    <property type="match status" value="1"/>
</dbReference>
<comment type="subunit">
    <text evidence="8">Homodimer.</text>
</comment>
<dbReference type="InterPro" id="IPR002306">
    <property type="entry name" value="Trp-tRNA-ligase"/>
</dbReference>
<dbReference type="EC" id="6.1.1.2" evidence="8"/>
<evidence type="ECO:0000256" key="3">
    <source>
        <dbReference type="ARBA" id="ARBA00022741"/>
    </source>
</evidence>
<keyword evidence="2 8" id="KW-0436">Ligase</keyword>
<feature type="short sequence motif" description="'HIGH' region" evidence="8">
    <location>
        <begin position="9"/>
        <end position="17"/>
    </location>
</feature>
<dbReference type="InterPro" id="IPR050203">
    <property type="entry name" value="Trp-tRNA_synthetase"/>
</dbReference>
<evidence type="ECO:0000256" key="8">
    <source>
        <dbReference type="HAMAP-Rule" id="MF_00140"/>
    </source>
</evidence>
<protein>
    <recommendedName>
        <fullName evidence="8">Tryptophan--tRNA ligase</fullName>
        <ecNumber evidence="8">6.1.1.2</ecNumber>
    </recommendedName>
    <alternativeName>
        <fullName evidence="8">Tryptophanyl-tRNA synthetase</fullName>
        <shortName evidence="8">TrpRS</shortName>
    </alternativeName>
</protein>
<evidence type="ECO:0000256" key="4">
    <source>
        <dbReference type="ARBA" id="ARBA00022840"/>
    </source>
</evidence>
<dbReference type="Gene3D" id="3.40.50.620">
    <property type="entry name" value="HUPs"/>
    <property type="match status" value="1"/>
</dbReference>